<evidence type="ECO:0000313" key="2">
    <source>
        <dbReference type="Proteomes" id="UP000184514"/>
    </source>
</evidence>
<protein>
    <submittedName>
        <fullName evidence="1">Uncharacterized protein</fullName>
    </submittedName>
</protein>
<comment type="caution">
    <text evidence="1">The sequence shown here is derived from an EMBL/GenBank/DDBJ whole genome shotgun (WGS) entry which is preliminary data.</text>
</comment>
<reference evidence="1 2" key="1">
    <citation type="submission" date="2016-10" db="EMBL/GenBank/DDBJ databases">
        <title>Genome sequence of Planktotalea frisia SH6-1.</title>
        <authorList>
            <person name="Poehlein A."/>
            <person name="Bakenhus I."/>
            <person name="Voget S."/>
            <person name="Brinkhoff T."/>
            <person name="Simon M."/>
        </authorList>
    </citation>
    <scope>NUCLEOTIDE SEQUENCE [LARGE SCALE GENOMIC DNA]</scope>
    <source>
        <strain evidence="1 2">SH6-1</strain>
    </source>
</reference>
<keyword evidence="2" id="KW-1185">Reference proteome</keyword>
<sequence length="269" mass="29098">MTNATENKFKLSNIVDELIAQRQKWEQGTYAASNAELYTLLGNTLELFLKVRSNVGLSKAVTDLLDTYSIQHNSSTSLALKIVRLVFVGKGREKKIENRAYTYARVLTVAAEGGITGEQLPQFIADNHGIDELRRQNKDGETGADKAKRARDYADAALVGETAISDVIMSDTLQPVDGARYSLALVRKNEDGSGSIVFGTSNVTAVNTVLTIAGKALKDRAAQTAEQSVTKHDAEQRAENAESLAQELLNTGFQPQAHVAAPMTEMAPA</sequence>
<proteinExistence type="predicted"/>
<dbReference type="Proteomes" id="UP000184514">
    <property type="component" value="Unassembled WGS sequence"/>
</dbReference>
<dbReference type="AlphaFoldDB" id="A0A1L9P0E2"/>
<dbReference type="STRING" id="696762.PFRI_07230"/>
<name>A0A1L9P0E2_9RHOB</name>
<dbReference type="OrthoDB" id="7832897at2"/>
<dbReference type="RefSeq" id="WP_072629388.1">
    <property type="nucleotide sequence ID" value="NZ_MLCB01000064.1"/>
</dbReference>
<dbReference type="EMBL" id="MLCB01000064">
    <property type="protein sequence ID" value="OJI95015.1"/>
    <property type="molecule type" value="Genomic_DNA"/>
</dbReference>
<gene>
    <name evidence="1" type="ORF">PFRI_07230</name>
</gene>
<accession>A0A1L9P0E2</accession>
<organism evidence="1 2">
    <name type="scientific">Planktotalea frisia</name>
    <dbReference type="NCBI Taxonomy" id="696762"/>
    <lineage>
        <taxon>Bacteria</taxon>
        <taxon>Pseudomonadati</taxon>
        <taxon>Pseudomonadota</taxon>
        <taxon>Alphaproteobacteria</taxon>
        <taxon>Rhodobacterales</taxon>
        <taxon>Paracoccaceae</taxon>
        <taxon>Planktotalea</taxon>
    </lineage>
</organism>
<evidence type="ECO:0000313" key="1">
    <source>
        <dbReference type="EMBL" id="OJI95015.1"/>
    </source>
</evidence>